<reference evidence="6" key="1">
    <citation type="submission" date="2021-11" db="EMBL/GenBank/DDBJ databases">
        <authorList>
            <person name="Schell T."/>
        </authorList>
    </citation>
    <scope>NUCLEOTIDE SEQUENCE</scope>
    <source>
        <strain evidence="6">M5</strain>
    </source>
</reference>
<dbReference type="Gene3D" id="3.90.1750.10">
    <property type="entry name" value="Hect, E3 ligase catalytic domains"/>
    <property type="match status" value="1"/>
</dbReference>
<dbReference type="GO" id="GO:0061630">
    <property type="term" value="F:ubiquitin protein ligase activity"/>
    <property type="evidence" value="ECO:0007669"/>
    <property type="project" value="UniProtKB-UniRule"/>
</dbReference>
<evidence type="ECO:0000256" key="2">
    <source>
        <dbReference type="ARBA" id="ARBA00022786"/>
    </source>
</evidence>
<dbReference type="SUPFAM" id="SSF56204">
    <property type="entry name" value="Hect, E3 ligase catalytic domain"/>
    <property type="match status" value="1"/>
</dbReference>
<dbReference type="InterPro" id="IPR000569">
    <property type="entry name" value="HECT_dom"/>
</dbReference>
<keyword evidence="1 4" id="KW-0808">Transferase</keyword>
<comment type="function">
    <text evidence="4">E3 ubiquitin-protein ligase which accepts ubiquitin from an E2 ubiquitin-conjugating enzyme in the form of a thioester and then directly transfers the ubiquitin to targeted substrates.</text>
</comment>
<evidence type="ECO:0000256" key="1">
    <source>
        <dbReference type="ARBA" id="ARBA00022679"/>
    </source>
</evidence>
<comment type="catalytic activity">
    <reaction evidence="4">
        <text>S-ubiquitinyl-[E2 ubiquitin-conjugating enzyme]-L-cysteine + [acceptor protein]-L-lysine = [E2 ubiquitin-conjugating enzyme]-L-cysteine + N(6)-ubiquitinyl-[acceptor protein]-L-lysine.</text>
        <dbReference type="EC" id="2.3.2.26"/>
    </reaction>
</comment>
<dbReference type="GO" id="GO:0009966">
    <property type="term" value="P:regulation of signal transduction"/>
    <property type="evidence" value="ECO:0007669"/>
    <property type="project" value="UniProtKB-ARBA"/>
</dbReference>
<comment type="caution">
    <text evidence="6">The sequence shown here is derived from an EMBL/GenBank/DDBJ whole genome shotgun (WGS) entry which is preliminary data.</text>
</comment>
<feature type="domain" description="HECT" evidence="5">
    <location>
        <begin position="116"/>
        <end position="153"/>
    </location>
</feature>
<evidence type="ECO:0000313" key="6">
    <source>
        <dbReference type="EMBL" id="CAH0108499.1"/>
    </source>
</evidence>
<dbReference type="UniPathway" id="UPA00143"/>
<evidence type="ECO:0000259" key="5">
    <source>
        <dbReference type="PROSITE" id="PS50237"/>
    </source>
</evidence>
<dbReference type="InterPro" id="IPR035983">
    <property type="entry name" value="Hect_E3_ubiquitin_ligase"/>
</dbReference>
<dbReference type="GO" id="GO:0043161">
    <property type="term" value="P:proteasome-mediated ubiquitin-dependent protein catabolic process"/>
    <property type="evidence" value="ECO:0007669"/>
    <property type="project" value="TreeGrafter"/>
</dbReference>
<dbReference type="GO" id="GO:0016607">
    <property type="term" value="C:nuclear speck"/>
    <property type="evidence" value="ECO:0007669"/>
    <property type="project" value="TreeGrafter"/>
</dbReference>
<comment type="similarity">
    <text evidence="4">Belongs to the UPL family. K-HECT subfamily.</text>
</comment>
<name>A0A8J2RU31_9CRUS</name>
<protein>
    <recommendedName>
        <fullName evidence="4">E3 ubiquitin-protein ligase</fullName>
        <ecNumber evidence="4">2.3.2.26</ecNumber>
    </recommendedName>
</protein>
<dbReference type="GO" id="GO:0000209">
    <property type="term" value="P:protein polyubiquitination"/>
    <property type="evidence" value="ECO:0007669"/>
    <property type="project" value="TreeGrafter"/>
</dbReference>
<feature type="domain" description="HECT" evidence="5">
    <location>
        <begin position="1"/>
        <end position="80"/>
    </location>
</feature>
<dbReference type="OrthoDB" id="271273at2759"/>
<dbReference type="Pfam" id="PF00632">
    <property type="entry name" value="HECT"/>
    <property type="match status" value="1"/>
</dbReference>
<dbReference type="PANTHER" id="PTHR45670">
    <property type="entry name" value="E3 UBIQUITIN-PROTEIN LIGASE TRIP12"/>
    <property type="match status" value="1"/>
</dbReference>
<dbReference type="EMBL" id="CAKKLH010000285">
    <property type="protein sequence ID" value="CAH0108499.1"/>
    <property type="molecule type" value="Genomic_DNA"/>
</dbReference>
<gene>
    <name evidence="6" type="ORF">DGAL_LOCUS11890</name>
</gene>
<dbReference type="AlphaFoldDB" id="A0A8J2RU31"/>
<sequence length="153" mass="17127">MSPNGLFPLPMSYYDQVNGLTPKLYRDIGKLVAKSLIDSRLINLPFNALFFRWILGEGKFFNYKKLEQLDGDLSRSFNSLRRIVDALCLDFTIPALFKLGFGGCTGVSKGCNGTAMESFREVFECVFPISNLSLFHPEELALLLCGEPDIDDA</sequence>
<comment type="caution">
    <text evidence="3">Lacks conserved residue(s) required for the propagation of feature annotation.</text>
</comment>
<dbReference type="Proteomes" id="UP000789390">
    <property type="component" value="Unassembled WGS sequence"/>
</dbReference>
<dbReference type="PANTHER" id="PTHR45670:SF1">
    <property type="entry name" value="E3 UBIQUITIN-PROTEIN LIGASE HECTD1"/>
    <property type="match status" value="1"/>
</dbReference>
<evidence type="ECO:0000313" key="7">
    <source>
        <dbReference type="Proteomes" id="UP000789390"/>
    </source>
</evidence>
<proteinExistence type="inferred from homology"/>
<evidence type="ECO:0000256" key="4">
    <source>
        <dbReference type="RuleBase" id="RU369009"/>
    </source>
</evidence>
<dbReference type="InterPro" id="IPR045322">
    <property type="entry name" value="HECTD1/TRIP12-like"/>
</dbReference>
<accession>A0A8J2RU31</accession>
<keyword evidence="7" id="KW-1185">Reference proteome</keyword>
<dbReference type="PROSITE" id="PS50237">
    <property type="entry name" value="HECT"/>
    <property type="match status" value="2"/>
</dbReference>
<dbReference type="EC" id="2.3.2.26" evidence="4"/>
<evidence type="ECO:0000256" key="3">
    <source>
        <dbReference type="PROSITE-ProRule" id="PRU00104"/>
    </source>
</evidence>
<comment type="pathway">
    <text evidence="4">Protein modification; protein ubiquitination.</text>
</comment>
<organism evidence="6 7">
    <name type="scientific">Daphnia galeata</name>
    <dbReference type="NCBI Taxonomy" id="27404"/>
    <lineage>
        <taxon>Eukaryota</taxon>
        <taxon>Metazoa</taxon>
        <taxon>Ecdysozoa</taxon>
        <taxon>Arthropoda</taxon>
        <taxon>Crustacea</taxon>
        <taxon>Branchiopoda</taxon>
        <taxon>Diplostraca</taxon>
        <taxon>Cladocera</taxon>
        <taxon>Anomopoda</taxon>
        <taxon>Daphniidae</taxon>
        <taxon>Daphnia</taxon>
    </lineage>
</organism>
<keyword evidence="2 3" id="KW-0833">Ubl conjugation pathway</keyword>